<keyword evidence="8" id="KW-1185">Reference proteome</keyword>
<organism evidence="4 8">
    <name type="scientific">Feline herpesvirus 1</name>
    <name type="common">FeHV-1</name>
    <name type="synonym">Feline viral rhinotracheitis virus</name>
    <dbReference type="NCBI Taxonomy" id="10334"/>
    <lineage>
        <taxon>Viruses</taxon>
        <taxon>Duplodnaviria</taxon>
        <taxon>Heunggongvirae</taxon>
        <taxon>Peploviricota</taxon>
        <taxon>Herviviricetes</taxon>
        <taxon>Herpesvirales</taxon>
        <taxon>Orthoherpesviridae</taxon>
        <taxon>Alphaherpesvirinae</taxon>
        <taxon>Varicellovirus</taxon>
        <taxon>Varicellovirus felidalpha1</taxon>
    </lineage>
</organism>
<evidence type="ECO:0000313" key="8">
    <source>
        <dbReference type="Proteomes" id="UP000149016"/>
    </source>
</evidence>
<gene>
    <name evidence="4" type="primary">UL38</name>
</gene>
<dbReference type="GO" id="GO:0019069">
    <property type="term" value="P:viral capsid assembly"/>
    <property type="evidence" value="ECO:0007669"/>
    <property type="project" value="InterPro"/>
</dbReference>
<reference evidence="4" key="1">
    <citation type="submission" date="2009-12" db="EMBL/GenBank/DDBJ databases">
        <authorList>
            <person name="Tai S.-H."/>
            <person name="Niikura M."/>
            <person name="Cheng H.H."/>
            <person name="Kruger J.M."/>
            <person name="Wise A.G."/>
            <person name="Maes R.K."/>
        </authorList>
    </citation>
    <scope>NUCLEOTIDE SEQUENCE</scope>
    <source>
        <strain evidence="4">C-27</strain>
    </source>
</reference>
<dbReference type="GO" id="GO:0019028">
    <property type="term" value="C:viral capsid"/>
    <property type="evidence" value="ECO:0007669"/>
    <property type="project" value="UniProtKB-KW"/>
</dbReference>
<evidence type="ECO:0000256" key="1">
    <source>
        <dbReference type="ARBA" id="ARBA00022561"/>
    </source>
</evidence>
<keyword evidence="2" id="KW-1048">Host nucleus</keyword>
<organismHost>
    <name type="scientific">Felidae</name>
    <name type="common">cat family</name>
    <dbReference type="NCBI Taxonomy" id="9681"/>
</organismHost>
<dbReference type="KEGG" id="vg:8658548"/>
<dbReference type="GO" id="GO:0003677">
    <property type="term" value="F:DNA binding"/>
    <property type="evidence" value="ECO:0007669"/>
    <property type="project" value="InterPro"/>
</dbReference>
<evidence type="ECO:0000313" key="7">
    <source>
        <dbReference type="Proteomes" id="UP000098246"/>
    </source>
</evidence>
<proteinExistence type="evidence at transcript level"/>
<dbReference type="Proteomes" id="UP000149016">
    <property type="component" value="Segment"/>
</dbReference>
<dbReference type="InterPro" id="IPR004999">
    <property type="entry name" value="Herpes_1"/>
</dbReference>
<sequence>MDIRGNSSIQIGNGLRTYIVLPPHGNPPRKTGSVNFNSTVQRHRSPFHVGYTGTGNTLEWLPGSLHITPNSIIIKNSRGIQFTSNVMDTVIRAEQTCPATITSQDSLRLTRQVTLTDFCHPSAERPGLPILTLRHPADIVGAAITSTPPGRDPHEIEEAWSALTSTTGGRDSGEGIRASLISLNFLVAARVEDYPDRSAADAVRTHIISNYKDRRIEARLDRLRDCLGIMLRCRVFPHQFFGIFGGLLSWISQDRLASITAISQGVQEVGKTDQTIIPRSTVHVPACTFLDADCELRLNGDGVKFVYLVFVYNQRLGREGVRIQIITSKLNSQAFGDILSCLFHRVWTENAIRGTEGSIAPATDPRARFPLEELTRTPNAPRCTTFQLHDPQATAALYQWTPDLRGRADKNSCLYSAYMRLGILSSDNTRPTRKVERYGGVEVPVVWLEGFKWDPETWIDCYY</sequence>
<evidence type="ECO:0000313" key="4">
    <source>
        <dbReference type="EMBL" id="ACT88320.1"/>
    </source>
</evidence>
<dbReference type="GeneID" id="8658548"/>
<keyword evidence="1" id="KW-0167">Capsid protein</keyword>
<evidence type="ECO:0000313" key="5">
    <source>
        <dbReference type="EMBL" id="ANG65562.1"/>
    </source>
</evidence>
<dbReference type="RefSeq" id="YP_003331541.1">
    <property type="nucleotide sequence ID" value="NC_013590.2"/>
</dbReference>
<dbReference type="EMBL" id="KR296657">
    <property type="protein sequence ID" value="ANG65562.1"/>
    <property type="molecule type" value="Genomic_DNA"/>
</dbReference>
<dbReference type="OrthoDB" id="5868at10239"/>
<name>D1FXU4_FHV1</name>
<reference evidence="4 8" key="2">
    <citation type="journal article" date="2010" name="Virology">
        <title>Complete genomic sequence and an infectious BAC clone of feline herpesvirus-1 (FHV-1).</title>
        <authorList>
            <person name="Tai S.H."/>
            <person name="Niikura M."/>
            <person name="Cheng H.H."/>
            <person name="Kruger J.M."/>
            <person name="Wise A.G."/>
            <person name="Maes R.K."/>
        </authorList>
    </citation>
    <scope>NUCLEOTIDE SEQUENCE [LARGE SCALE GENOMIC DNA]</scope>
    <source>
        <strain evidence="4">C-27</strain>
    </source>
</reference>
<reference evidence="5 7" key="3">
    <citation type="submission" date="2015-04" db="EMBL/GenBank/DDBJ databases">
        <title>Diversity among historical and modern clinical isolates of feline herpesvirus 1.</title>
        <authorList>
            <person name="Vaz P.K."/>
            <person name="Job N."/>
            <person name="Horsington J."/>
            <person name="Hartley C.A."/>
            <person name="Ficorilli N."/>
            <person name="Browning G.F."/>
            <person name="Devlin J.M."/>
        </authorList>
    </citation>
    <scope>NUCLEOTIDE SEQUENCE [LARGE SCALE GENOMIC DNA]</scope>
    <source>
        <strain evidence="5">Feligen</strain>
    </source>
</reference>
<reference evidence="6" key="4">
    <citation type="submission" date="2018-03" db="EMBL/GenBank/DDBJ databases">
        <title>Feline Herpesvirus 1 isolate HR-1.</title>
        <authorList>
            <person name="Tian J."/>
            <person name="Liu Y."/>
            <person name="Liu X."/>
            <person name="Sun X."/>
            <person name="Zhang J."/>
            <person name="Qu L."/>
        </authorList>
    </citation>
    <scope>NUCLEOTIDE SEQUENCE</scope>
    <source>
        <strain evidence="6">HR-1</strain>
    </source>
</reference>
<dbReference type="Proteomes" id="UP000098246">
    <property type="component" value="Segment"/>
</dbReference>
<accession>D1FXU4</accession>
<dbReference type="HAMAP" id="MF_04018">
    <property type="entry name" value="HSV_TRX1"/>
    <property type="match status" value="1"/>
</dbReference>
<dbReference type="EMBL" id="MH027373">
    <property type="protein sequence ID" value="AVR53484.1"/>
    <property type="molecule type" value="mRNA"/>
</dbReference>
<evidence type="ECO:0000256" key="3">
    <source>
        <dbReference type="ARBA" id="ARBA00022844"/>
    </source>
</evidence>
<dbReference type="EMBL" id="FJ478159">
    <property type="protein sequence ID" value="ACT88320.1"/>
    <property type="molecule type" value="Genomic_DNA"/>
</dbReference>
<keyword evidence="3" id="KW-0946">Virion</keyword>
<evidence type="ECO:0000256" key="2">
    <source>
        <dbReference type="ARBA" id="ARBA00022562"/>
    </source>
</evidence>
<dbReference type="Pfam" id="PF03327">
    <property type="entry name" value="Herpes_VP19C"/>
    <property type="match status" value="1"/>
</dbReference>
<protein>
    <submittedName>
        <fullName evidence="4">Capsid triplex subunit 1</fullName>
    </submittedName>
</protein>
<evidence type="ECO:0000313" key="6">
    <source>
        <dbReference type="EMBL" id="AVR53484.1"/>
    </source>
</evidence>